<organism evidence="13 14">
    <name type="scientific">Candidatus Accumulibacter appositus</name>
    <dbReference type="NCBI Taxonomy" id="1454003"/>
    <lineage>
        <taxon>Bacteria</taxon>
        <taxon>Pseudomonadati</taxon>
        <taxon>Pseudomonadota</taxon>
        <taxon>Betaproteobacteria</taxon>
        <taxon>Candidatus Accumulibacter</taxon>
    </lineage>
</organism>
<dbReference type="EMBL" id="JEMX01000010">
    <property type="protein sequence ID" value="EXI82644.1"/>
    <property type="molecule type" value="Genomic_DNA"/>
</dbReference>
<dbReference type="SMART" id="SM00831">
    <property type="entry name" value="Cation_ATPase_N"/>
    <property type="match status" value="1"/>
</dbReference>
<dbReference type="SFLD" id="SFLDS00003">
    <property type="entry name" value="Haloacid_Dehalogenase"/>
    <property type="match status" value="1"/>
</dbReference>
<dbReference type="FunFam" id="3.40.1110.10:FF:000005">
    <property type="entry name" value="Plasma membrane ATPase"/>
    <property type="match status" value="1"/>
</dbReference>
<dbReference type="InterPro" id="IPR023299">
    <property type="entry name" value="ATPase_P-typ_cyto_dom_N"/>
</dbReference>
<feature type="domain" description="Cation-transporting P-type ATPase N-terminal" evidence="12">
    <location>
        <begin position="17"/>
        <end position="90"/>
    </location>
</feature>
<dbReference type="SUPFAM" id="SSF56784">
    <property type="entry name" value="HAD-like"/>
    <property type="match status" value="1"/>
</dbReference>
<dbReference type="InterPro" id="IPR036412">
    <property type="entry name" value="HAD-like_sf"/>
</dbReference>
<dbReference type="CDD" id="cd02076">
    <property type="entry name" value="P-type_ATPase_H"/>
    <property type="match status" value="1"/>
</dbReference>
<dbReference type="FunFam" id="2.70.150.10:FF:000042">
    <property type="entry name" value="Plasma membrane ATPase"/>
    <property type="match status" value="1"/>
</dbReference>
<evidence type="ECO:0000313" key="13">
    <source>
        <dbReference type="EMBL" id="EXI82644.1"/>
    </source>
</evidence>
<dbReference type="GO" id="GO:0008553">
    <property type="term" value="F:P-type proton-exporting transporter activity"/>
    <property type="evidence" value="ECO:0007669"/>
    <property type="project" value="InterPro"/>
</dbReference>
<gene>
    <name evidence="13" type="primary">yloB</name>
    <name evidence="13" type="ORF">AW10_00430</name>
</gene>
<evidence type="ECO:0000256" key="1">
    <source>
        <dbReference type="ARBA" id="ARBA00004141"/>
    </source>
</evidence>
<dbReference type="GO" id="GO:0120029">
    <property type="term" value="P:proton export across plasma membrane"/>
    <property type="evidence" value="ECO:0007669"/>
    <property type="project" value="InterPro"/>
</dbReference>
<dbReference type="InterPro" id="IPR023214">
    <property type="entry name" value="HAD_sf"/>
</dbReference>
<evidence type="ECO:0000256" key="8">
    <source>
        <dbReference type="ARBA" id="ARBA00022842"/>
    </source>
</evidence>
<dbReference type="SFLD" id="SFLDG00002">
    <property type="entry name" value="C1.7:_P-type_atpase_like"/>
    <property type="match status" value="1"/>
</dbReference>
<keyword evidence="4" id="KW-0812">Transmembrane</keyword>
<sequence length="865" mass="91767">MANTSTQAGTPAASGPDLEKIPVEQVLSTLSVKPEQGLSAAEARQRAAKYGPNAIVEKEKSLGEQVLGYFTGSMAYVIEAAALVSALLGHWDDFVIIGSLLLFNAALEYWQDRKASNALAALKAGLAPEATVLRDGKWSTVQASTLVPGDMVKIRLGVIVPADLRLTSGDFASIDQAALTGESLPARKQVGDQAYSGSVVKQGEMEAVVIATGANTFFGRTAKLVAGAGAVSHAQKAMFQISNFLIVVAVCLTLVMVAVKVYHDIVIAKDWGLDDALGILQFVLVLMVASIPVAMPAVFSITMALGALALSKEQAIVSKLSAIEEMAGVDILCSDKTGTLTKNQLSLSEPMLFAATDPQDCILAAALASKLEDKDAIDTAVITALKDQSVLKAWTLGKYVPFDPVTKRTQATVSDASGKSFMVAKGAPQAIVDLAKAPAEIAEKVKQAVDKLAAQGARALGVARSADGGASWSFLGILPMFDPPRDDSKETIDKAAEKGVRVMMITGDDTAIAIETARQLGMGTHIIPAADAFPKDMDPDNVPPAIIDAIERADGFARVFPEHKYAIVKALQSRGHLVAMTGDGVNDAPALKQADCGTAVSGATDAARGAAALILTAPGLSVINGAIDEARRIFGRINSYLTYRIALTLDIMFVVVLSSLFLGFSPLTAIMIVLMSLLNDLPMMTIAYDNTPVNPRPVRWELPRIFGLASILGVFLVAESFGLLLFGVKVLSDPHLQATFGLATHAQLQTMMFLQLVGGGQLLLFITRTEHWFFQRPYPAAPLLGAVAGTQLTAALMCGFGVLVPAIPWTLIAWSWLYVAVWMFILGSVRIIYDRFASYRTARHLKSVAVVNQSLHAHLATADNR</sequence>
<dbReference type="AlphaFoldDB" id="A0A011QUT0"/>
<dbReference type="FunFam" id="3.40.50.1000:FF:000211">
    <property type="entry name" value="Plasma membrane ATPase"/>
    <property type="match status" value="1"/>
</dbReference>
<dbReference type="SUPFAM" id="SSF81653">
    <property type="entry name" value="Calcium ATPase, transduction domain A"/>
    <property type="match status" value="1"/>
</dbReference>
<evidence type="ECO:0000256" key="9">
    <source>
        <dbReference type="ARBA" id="ARBA00022967"/>
    </source>
</evidence>
<comment type="similarity">
    <text evidence="2">Belongs to the cation transport ATPase (P-type) (TC 3.A.3) family. Type IIIA subfamily.</text>
</comment>
<dbReference type="InterPro" id="IPR023298">
    <property type="entry name" value="ATPase_P-typ_TM_dom_sf"/>
</dbReference>
<dbReference type="EC" id="3.6.3.8" evidence="13"/>
<dbReference type="SUPFAM" id="SSF81665">
    <property type="entry name" value="Calcium ATPase, transmembrane domain M"/>
    <property type="match status" value="1"/>
</dbReference>
<dbReference type="Pfam" id="PF00122">
    <property type="entry name" value="E1-E2_ATPase"/>
    <property type="match status" value="1"/>
</dbReference>
<dbReference type="Gene3D" id="1.20.1110.10">
    <property type="entry name" value="Calcium-transporting ATPase, transmembrane domain"/>
    <property type="match status" value="1"/>
</dbReference>
<evidence type="ECO:0000256" key="2">
    <source>
        <dbReference type="ARBA" id="ARBA00008804"/>
    </source>
</evidence>
<keyword evidence="13" id="KW-0378">Hydrolase</keyword>
<keyword evidence="5" id="KW-0479">Metal-binding</keyword>
<keyword evidence="9" id="KW-1278">Translocase</keyword>
<proteinExistence type="inferred from homology"/>
<dbReference type="NCBIfam" id="TIGR01494">
    <property type="entry name" value="ATPase_P-type"/>
    <property type="match status" value="2"/>
</dbReference>
<dbReference type="InterPro" id="IPR006534">
    <property type="entry name" value="P-type_ATPase_IIIA"/>
</dbReference>
<dbReference type="PANTHER" id="PTHR42861">
    <property type="entry name" value="CALCIUM-TRANSPORTING ATPASE"/>
    <property type="match status" value="1"/>
</dbReference>
<dbReference type="Pfam" id="PF00690">
    <property type="entry name" value="Cation_ATPase_N"/>
    <property type="match status" value="1"/>
</dbReference>
<dbReference type="Gene3D" id="2.70.150.10">
    <property type="entry name" value="Calcium-transporting ATPase, cytoplasmic transduction domain A"/>
    <property type="match status" value="1"/>
</dbReference>
<dbReference type="STRING" id="1454003.AW10_00430"/>
<evidence type="ECO:0000256" key="5">
    <source>
        <dbReference type="ARBA" id="ARBA00022723"/>
    </source>
</evidence>
<keyword evidence="11" id="KW-0472">Membrane</keyword>
<dbReference type="Gene3D" id="3.40.50.1000">
    <property type="entry name" value="HAD superfamily/HAD-like"/>
    <property type="match status" value="1"/>
</dbReference>
<protein>
    <submittedName>
        <fullName evidence="13">Calcium-transporting ATPase</fullName>
        <ecNumber evidence="13">3.6.3.8</ecNumber>
    </submittedName>
</protein>
<dbReference type="SUPFAM" id="SSF81660">
    <property type="entry name" value="Metal cation-transporting ATPase, ATP-binding domain N"/>
    <property type="match status" value="1"/>
</dbReference>
<dbReference type="InterPro" id="IPR004014">
    <property type="entry name" value="ATPase_P-typ_cation-transptr_N"/>
</dbReference>
<dbReference type="SFLD" id="SFLDF00027">
    <property type="entry name" value="p-type_atpase"/>
    <property type="match status" value="1"/>
</dbReference>
<comment type="caution">
    <text evidence="13">The sequence shown here is derived from an EMBL/GenBank/DDBJ whole genome shotgun (WGS) entry which is preliminary data.</text>
</comment>
<evidence type="ECO:0000256" key="6">
    <source>
        <dbReference type="ARBA" id="ARBA00022741"/>
    </source>
</evidence>
<dbReference type="PRINTS" id="PR00120">
    <property type="entry name" value="HATPASE"/>
</dbReference>
<comment type="subcellular location">
    <subcellularLocation>
        <location evidence="1">Membrane</location>
        <topology evidence="1">Multi-pass membrane protein</topology>
    </subcellularLocation>
</comment>
<dbReference type="InterPro" id="IPR059000">
    <property type="entry name" value="ATPase_P-type_domA"/>
</dbReference>
<dbReference type="PRINTS" id="PR00119">
    <property type="entry name" value="CATATPASE"/>
</dbReference>
<keyword evidence="10" id="KW-1133">Transmembrane helix</keyword>
<dbReference type="Pfam" id="PF00702">
    <property type="entry name" value="Hydrolase"/>
    <property type="match status" value="1"/>
</dbReference>
<dbReference type="InterPro" id="IPR008250">
    <property type="entry name" value="ATPase_P-typ_transduc_dom_A_sf"/>
</dbReference>
<dbReference type="Gene3D" id="3.40.1110.10">
    <property type="entry name" value="Calcium-transporting ATPase, cytoplasmic domain N"/>
    <property type="match status" value="1"/>
</dbReference>
<dbReference type="PROSITE" id="PS00154">
    <property type="entry name" value="ATPASE_E1_E2"/>
    <property type="match status" value="1"/>
</dbReference>
<dbReference type="InterPro" id="IPR001757">
    <property type="entry name" value="P_typ_ATPase"/>
</dbReference>
<evidence type="ECO:0000256" key="11">
    <source>
        <dbReference type="ARBA" id="ARBA00023136"/>
    </source>
</evidence>
<evidence type="ECO:0000313" key="14">
    <source>
        <dbReference type="Proteomes" id="UP000021816"/>
    </source>
</evidence>
<evidence type="ECO:0000256" key="10">
    <source>
        <dbReference type="ARBA" id="ARBA00022989"/>
    </source>
</evidence>
<name>A0A011QUT0_9PROT</name>
<dbReference type="NCBIfam" id="TIGR01647">
    <property type="entry name" value="ATPase-IIIA_H"/>
    <property type="match status" value="1"/>
</dbReference>
<dbReference type="GO" id="GO:0016887">
    <property type="term" value="F:ATP hydrolysis activity"/>
    <property type="evidence" value="ECO:0007669"/>
    <property type="project" value="InterPro"/>
</dbReference>
<keyword evidence="6" id="KW-0547">Nucleotide-binding</keyword>
<reference evidence="13 14" key="1">
    <citation type="submission" date="2014-02" db="EMBL/GenBank/DDBJ databases">
        <title>Expanding our view of genomic diversity in Candidatus Accumulibacter clades.</title>
        <authorList>
            <person name="Skennerton C.T."/>
            <person name="Barr J.J."/>
            <person name="Slater F.R."/>
            <person name="Bond P.L."/>
            <person name="Tyson G.W."/>
        </authorList>
    </citation>
    <scope>NUCLEOTIDE SEQUENCE [LARGE SCALE GENOMIC DNA]</scope>
    <source>
        <strain evidence="14">BA-92</strain>
    </source>
</reference>
<evidence type="ECO:0000256" key="4">
    <source>
        <dbReference type="ARBA" id="ARBA00022692"/>
    </source>
</evidence>
<dbReference type="InterPro" id="IPR044492">
    <property type="entry name" value="P_typ_ATPase_HD_dom"/>
</dbReference>
<keyword evidence="7" id="KW-0067">ATP-binding</keyword>
<evidence type="ECO:0000256" key="7">
    <source>
        <dbReference type="ARBA" id="ARBA00022840"/>
    </source>
</evidence>
<accession>A0A011QUT0</accession>
<evidence type="ECO:0000259" key="12">
    <source>
        <dbReference type="SMART" id="SM00831"/>
    </source>
</evidence>
<dbReference type="InterPro" id="IPR018303">
    <property type="entry name" value="ATPase_P-typ_P_site"/>
</dbReference>
<dbReference type="GO" id="GO:0046872">
    <property type="term" value="F:metal ion binding"/>
    <property type="evidence" value="ECO:0007669"/>
    <property type="project" value="UniProtKB-KW"/>
</dbReference>
<dbReference type="PATRIC" id="fig|1454003.3.peg.444"/>
<evidence type="ECO:0000256" key="3">
    <source>
        <dbReference type="ARBA" id="ARBA00022553"/>
    </source>
</evidence>
<dbReference type="GO" id="GO:0005524">
    <property type="term" value="F:ATP binding"/>
    <property type="evidence" value="ECO:0007669"/>
    <property type="project" value="UniProtKB-KW"/>
</dbReference>
<keyword evidence="8" id="KW-0460">Magnesium</keyword>
<keyword evidence="3" id="KW-0597">Phosphoprotein</keyword>
<dbReference type="Proteomes" id="UP000021816">
    <property type="component" value="Unassembled WGS sequence"/>
</dbReference>
<dbReference type="GO" id="GO:0016020">
    <property type="term" value="C:membrane"/>
    <property type="evidence" value="ECO:0007669"/>
    <property type="project" value="UniProtKB-SubCell"/>
</dbReference>